<sequence length="176" mass="18898">MPQRFFLALSLILMALCVTGFAPQHSSSTTTTTTTTPTTHQPQSSRLYAADASSSQETAAALTAYMAKAHEEKVAAMARVEAQYKDEIEALKAQVAELQGPTTAAPSSNNSFAFPATNRGLAEKVVSYQRFISKYIIKTQAEKQKAVKEAEQATAAKYEAKIEAMSSAAPVESTLQ</sequence>
<evidence type="ECO:0000256" key="1">
    <source>
        <dbReference type="SAM" id="Coils"/>
    </source>
</evidence>
<feature type="region of interest" description="Disordered" evidence="2">
    <location>
        <begin position="25"/>
        <end position="45"/>
    </location>
</feature>
<proteinExistence type="predicted"/>
<feature type="chain" id="PRO_5042051856" evidence="3">
    <location>
        <begin position="21"/>
        <end position="176"/>
    </location>
</feature>
<keyword evidence="3" id="KW-0732">Signal</keyword>
<evidence type="ECO:0000256" key="2">
    <source>
        <dbReference type="SAM" id="MobiDB-lite"/>
    </source>
</evidence>
<evidence type="ECO:0000256" key="3">
    <source>
        <dbReference type="SAM" id="SignalP"/>
    </source>
</evidence>
<gene>
    <name evidence="4" type="ORF">CYCCA115_LOCUS1947</name>
</gene>
<feature type="signal peptide" evidence="3">
    <location>
        <begin position="1"/>
        <end position="20"/>
    </location>
</feature>
<protein>
    <submittedName>
        <fullName evidence="4">Uncharacterized protein</fullName>
    </submittedName>
</protein>
<keyword evidence="5" id="KW-1185">Reference proteome</keyword>
<dbReference type="AlphaFoldDB" id="A0AAD2FC48"/>
<feature type="coiled-coil region" evidence="1">
    <location>
        <begin position="136"/>
        <end position="168"/>
    </location>
</feature>
<organism evidence="4 5">
    <name type="scientific">Cylindrotheca closterium</name>
    <dbReference type="NCBI Taxonomy" id="2856"/>
    <lineage>
        <taxon>Eukaryota</taxon>
        <taxon>Sar</taxon>
        <taxon>Stramenopiles</taxon>
        <taxon>Ochrophyta</taxon>
        <taxon>Bacillariophyta</taxon>
        <taxon>Bacillariophyceae</taxon>
        <taxon>Bacillariophycidae</taxon>
        <taxon>Bacillariales</taxon>
        <taxon>Bacillariaceae</taxon>
        <taxon>Cylindrotheca</taxon>
    </lineage>
</organism>
<keyword evidence="1" id="KW-0175">Coiled coil</keyword>
<name>A0AAD2FC48_9STRA</name>
<evidence type="ECO:0000313" key="4">
    <source>
        <dbReference type="EMBL" id="CAJ1930457.1"/>
    </source>
</evidence>
<evidence type="ECO:0000313" key="5">
    <source>
        <dbReference type="Proteomes" id="UP001295423"/>
    </source>
</evidence>
<dbReference type="EMBL" id="CAKOGP040000113">
    <property type="protein sequence ID" value="CAJ1930457.1"/>
    <property type="molecule type" value="Genomic_DNA"/>
</dbReference>
<dbReference type="Proteomes" id="UP001295423">
    <property type="component" value="Unassembled WGS sequence"/>
</dbReference>
<reference evidence="4" key="1">
    <citation type="submission" date="2023-08" db="EMBL/GenBank/DDBJ databases">
        <authorList>
            <person name="Audoor S."/>
            <person name="Bilcke G."/>
        </authorList>
    </citation>
    <scope>NUCLEOTIDE SEQUENCE</scope>
</reference>
<accession>A0AAD2FC48</accession>
<comment type="caution">
    <text evidence="4">The sequence shown here is derived from an EMBL/GenBank/DDBJ whole genome shotgun (WGS) entry which is preliminary data.</text>
</comment>